<comment type="subcellular location">
    <subcellularLocation>
        <location evidence="1">Endoplasmic reticulum membrane</location>
        <topology evidence="1">Multi-pass membrane protein</topology>
    </subcellularLocation>
</comment>
<keyword evidence="5 8" id="KW-1133">Transmembrane helix</keyword>
<dbReference type="GO" id="GO:0042392">
    <property type="term" value="F:sphingosine-1-phosphate phosphatase activity"/>
    <property type="evidence" value="ECO:0007669"/>
    <property type="project" value="TreeGrafter"/>
</dbReference>
<dbReference type="SMART" id="SM00014">
    <property type="entry name" value="acidPPc"/>
    <property type="match status" value="1"/>
</dbReference>
<evidence type="ECO:0000256" key="7">
    <source>
        <dbReference type="ARBA" id="ARBA00038324"/>
    </source>
</evidence>
<evidence type="ECO:0000256" key="8">
    <source>
        <dbReference type="SAM" id="Phobius"/>
    </source>
</evidence>
<dbReference type="InterPro" id="IPR000326">
    <property type="entry name" value="PAP2/HPO"/>
</dbReference>
<comment type="caution">
    <text evidence="10">The sequence shown here is derived from an EMBL/GenBank/DDBJ whole genome shotgun (WGS) entry which is preliminary data.</text>
</comment>
<gene>
    <name evidence="10" type="ORF">CYMTET_56263</name>
</gene>
<feature type="transmembrane region" description="Helical" evidence="8">
    <location>
        <begin position="15"/>
        <end position="36"/>
    </location>
</feature>
<reference evidence="10 11" key="1">
    <citation type="journal article" date="2015" name="Genome Biol. Evol.">
        <title>Comparative Genomics of a Bacterivorous Green Alga Reveals Evolutionary Causalities and Consequences of Phago-Mixotrophic Mode of Nutrition.</title>
        <authorList>
            <person name="Burns J.A."/>
            <person name="Paasch A."/>
            <person name="Narechania A."/>
            <person name="Kim E."/>
        </authorList>
    </citation>
    <scope>NUCLEOTIDE SEQUENCE [LARGE SCALE GENOMIC DNA]</scope>
    <source>
        <strain evidence="10 11">PLY_AMNH</strain>
    </source>
</reference>
<evidence type="ECO:0000256" key="3">
    <source>
        <dbReference type="ARBA" id="ARBA00022801"/>
    </source>
</evidence>
<dbReference type="Pfam" id="PF01569">
    <property type="entry name" value="PAP2"/>
    <property type="match status" value="1"/>
</dbReference>
<evidence type="ECO:0000313" key="11">
    <source>
        <dbReference type="Proteomes" id="UP001190700"/>
    </source>
</evidence>
<keyword evidence="2 8" id="KW-0812">Transmembrane</keyword>
<feature type="transmembrane region" description="Helical" evidence="8">
    <location>
        <begin position="179"/>
        <end position="200"/>
    </location>
</feature>
<dbReference type="SUPFAM" id="SSF48317">
    <property type="entry name" value="Acid phosphatase/Vanadium-dependent haloperoxidase"/>
    <property type="match status" value="1"/>
</dbReference>
<organism evidence="10 11">
    <name type="scientific">Cymbomonas tetramitiformis</name>
    <dbReference type="NCBI Taxonomy" id="36881"/>
    <lineage>
        <taxon>Eukaryota</taxon>
        <taxon>Viridiplantae</taxon>
        <taxon>Chlorophyta</taxon>
        <taxon>Pyramimonadophyceae</taxon>
        <taxon>Pyramimonadales</taxon>
        <taxon>Pyramimonadaceae</taxon>
        <taxon>Cymbomonas</taxon>
    </lineage>
</organism>
<feature type="domain" description="Phosphatidic acid phosphatase type 2/haloperoxidase" evidence="9">
    <location>
        <begin position="96"/>
        <end position="224"/>
    </location>
</feature>
<comment type="similarity">
    <text evidence="7">Belongs to the type 2 lipid phosphate phosphatase family.</text>
</comment>
<evidence type="ECO:0000256" key="2">
    <source>
        <dbReference type="ARBA" id="ARBA00022692"/>
    </source>
</evidence>
<evidence type="ECO:0000256" key="1">
    <source>
        <dbReference type="ARBA" id="ARBA00004477"/>
    </source>
</evidence>
<name>A0AAE0BBA4_9CHLO</name>
<dbReference type="EMBL" id="LGRX02035712">
    <property type="protein sequence ID" value="KAK3233443.1"/>
    <property type="molecule type" value="Genomic_DNA"/>
</dbReference>
<sequence>MFGINSKYDLITFQASGFFLAVCLCVYSVPLLTLAVRKRFRAPLTQSVLNGLKTVQHIQNFRCLPLDVYFEGISTTVTTEFYVTLLPALFWAGESKLASQLVCLMSLCVHIGNAAKDTFCAPRPIQTPGKTVQLVSNVSKGPQGALEYGFPSTHTLNSLCMSGYILHHSSVAGWTSPDAATWFPFALVLWVLQIGFSRLYLGMHTFIDLIGGFILGWIILAFWGSIEGFITHWTYDAAKTSFPWLQILFLVVLPLAYPTPLEPTPSRKFVWNFSFSCIGVILGNYTNRQHLATPILPELMRLDSATCAHSPTSEPSRLVLPGTSPEVMCLKMLGKWLHLKHAYPATSACVRDVALDGLIPADV</sequence>
<evidence type="ECO:0000259" key="9">
    <source>
        <dbReference type="SMART" id="SM00014"/>
    </source>
</evidence>
<keyword evidence="11" id="KW-1185">Reference proteome</keyword>
<proteinExistence type="inferred from homology"/>
<evidence type="ECO:0000313" key="10">
    <source>
        <dbReference type="EMBL" id="KAK3233443.1"/>
    </source>
</evidence>
<keyword evidence="4" id="KW-0256">Endoplasmic reticulum</keyword>
<dbReference type="Proteomes" id="UP001190700">
    <property type="component" value="Unassembled WGS sequence"/>
</dbReference>
<dbReference type="InterPro" id="IPR036938">
    <property type="entry name" value="PAP2/HPO_sf"/>
</dbReference>
<accession>A0AAE0BBA4</accession>
<dbReference type="PANTHER" id="PTHR14969:SF28">
    <property type="entry name" value="DIHYDROSPHINGOSINE 1-PHOSPHATE PHOSPHATASE LCB3-RELATED"/>
    <property type="match status" value="1"/>
</dbReference>
<evidence type="ECO:0000256" key="5">
    <source>
        <dbReference type="ARBA" id="ARBA00022989"/>
    </source>
</evidence>
<keyword evidence="6 8" id="KW-0472">Membrane</keyword>
<dbReference type="PANTHER" id="PTHR14969">
    <property type="entry name" value="SPHINGOSINE-1-PHOSPHATE PHOSPHOHYDROLASE"/>
    <property type="match status" value="1"/>
</dbReference>
<keyword evidence="3" id="KW-0378">Hydrolase</keyword>
<feature type="transmembrane region" description="Helical" evidence="8">
    <location>
        <begin position="238"/>
        <end position="257"/>
    </location>
</feature>
<dbReference type="Gene3D" id="1.20.144.10">
    <property type="entry name" value="Phosphatidic acid phosphatase type 2/haloperoxidase"/>
    <property type="match status" value="1"/>
</dbReference>
<dbReference type="AlphaFoldDB" id="A0AAE0BBA4"/>
<evidence type="ECO:0000256" key="6">
    <source>
        <dbReference type="ARBA" id="ARBA00023136"/>
    </source>
</evidence>
<feature type="transmembrane region" description="Helical" evidence="8">
    <location>
        <begin position="206"/>
        <end position="226"/>
    </location>
</feature>
<dbReference type="GO" id="GO:0005789">
    <property type="term" value="C:endoplasmic reticulum membrane"/>
    <property type="evidence" value="ECO:0007669"/>
    <property type="project" value="UniProtKB-SubCell"/>
</dbReference>
<evidence type="ECO:0000256" key="4">
    <source>
        <dbReference type="ARBA" id="ARBA00022824"/>
    </source>
</evidence>
<protein>
    <recommendedName>
        <fullName evidence="9">Phosphatidic acid phosphatase type 2/haloperoxidase domain-containing protein</fullName>
    </recommendedName>
</protein>